<dbReference type="InterPro" id="IPR038885">
    <property type="entry name" value="PLB1"/>
</dbReference>
<sequence>MNTSLLVIAIFLVASFVGFQTASDSLSESEIFSWPQTAKRSLPNYEEEKPKNVIVVQAKRRNQAQELVDQNATNESISDSSSDAIAQDRSQSDDDDDDQTDLGDSDVSEERNPEDLINNQLSPVGLDAEQKRPDDIVSVINNAFNNRKSFSCPKIKDDFLTGTSTANLSPEDIGIIGAMGDSLATGTGLWPKTGIAFRGAAFPIGGDATIDGLVTVPNILREFTVHNTLVGVSHGMGDKEQLPKHQLNVAESGATTSSMPDQAVELVHRIQHLKEVDIYNNWAMIIITVGTEEVCGNCTGPDTQALIEALNILNRGIRKAFVVLLGPIHVSSSYHQKANLLKSRCECSRNKSDEFMIHLSEEWKSAFEEIHEHMEDTKRRTFNVLALPMLTITSRYPYSLFIPNKPLLNRRGHNYAAKWLWNRLIGGPKYNLSNAILSQDAYFCPSLGCPYFRNTDNYNYCKIQSHTDAEMEARLARELALEKQMGKTKFQIYTSALFIVSIAFLAVVVLGTTFYQRSKKGSKGRFDHIPVANEVYRHKSFRERKSSVTGSMSESPLHSSESPS</sequence>
<dbReference type="AlphaFoldDB" id="A0AAD4NDI4"/>
<feature type="region of interest" description="Disordered" evidence="1">
    <location>
        <begin position="66"/>
        <end position="127"/>
    </location>
</feature>
<feature type="compositionally biased region" description="Low complexity" evidence="1">
    <location>
        <begin position="76"/>
        <end position="89"/>
    </location>
</feature>
<keyword evidence="3" id="KW-0732">Signal</keyword>
<keyword evidence="2" id="KW-0472">Membrane</keyword>
<keyword evidence="5" id="KW-1185">Reference proteome</keyword>
<dbReference type="GO" id="GO:0006644">
    <property type="term" value="P:phospholipid metabolic process"/>
    <property type="evidence" value="ECO:0007669"/>
    <property type="project" value="TreeGrafter"/>
</dbReference>
<evidence type="ECO:0000256" key="1">
    <source>
        <dbReference type="SAM" id="MobiDB-lite"/>
    </source>
</evidence>
<dbReference type="PANTHER" id="PTHR21325:SF23">
    <property type="entry name" value="LIPASE_GDSL DOMAIN-CONTAINING PROTEIN"/>
    <property type="match status" value="1"/>
</dbReference>
<feature type="signal peptide" evidence="3">
    <location>
        <begin position="1"/>
        <end position="22"/>
    </location>
</feature>
<evidence type="ECO:0000256" key="3">
    <source>
        <dbReference type="SAM" id="SignalP"/>
    </source>
</evidence>
<feature type="compositionally biased region" description="Low complexity" evidence="1">
    <location>
        <begin position="551"/>
        <end position="564"/>
    </location>
</feature>
<dbReference type="SUPFAM" id="SSF52266">
    <property type="entry name" value="SGNH hydrolase"/>
    <property type="match status" value="1"/>
</dbReference>
<feature type="region of interest" description="Disordered" evidence="1">
    <location>
        <begin position="542"/>
        <end position="564"/>
    </location>
</feature>
<evidence type="ECO:0000313" key="4">
    <source>
        <dbReference type="EMBL" id="KAI1722340.1"/>
    </source>
</evidence>
<feature type="chain" id="PRO_5042097772" evidence="3">
    <location>
        <begin position="23"/>
        <end position="564"/>
    </location>
</feature>
<organism evidence="4 5">
    <name type="scientific">Ditylenchus destructor</name>
    <dbReference type="NCBI Taxonomy" id="166010"/>
    <lineage>
        <taxon>Eukaryota</taxon>
        <taxon>Metazoa</taxon>
        <taxon>Ecdysozoa</taxon>
        <taxon>Nematoda</taxon>
        <taxon>Chromadorea</taxon>
        <taxon>Rhabditida</taxon>
        <taxon>Tylenchina</taxon>
        <taxon>Tylenchomorpha</taxon>
        <taxon>Sphaerularioidea</taxon>
        <taxon>Anguinidae</taxon>
        <taxon>Anguininae</taxon>
        <taxon>Ditylenchus</taxon>
    </lineage>
</organism>
<name>A0AAD4NDI4_9BILA</name>
<feature type="compositionally biased region" description="Acidic residues" evidence="1">
    <location>
        <begin position="93"/>
        <end position="107"/>
    </location>
</feature>
<dbReference type="Proteomes" id="UP001201812">
    <property type="component" value="Unassembled WGS sequence"/>
</dbReference>
<feature type="transmembrane region" description="Helical" evidence="2">
    <location>
        <begin position="492"/>
        <end position="515"/>
    </location>
</feature>
<evidence type="ECO:0000313" key="5">
    <source>
        <dbReference type="Proteomes" id="UP001201812"/>
    </source>
</evidence>
<gene>
    <name evidence="4" type="ORF">DdX_04653</name>
</gene>
<keyword evidence="2" id="KW-0812">Transmembrane</keyword>
<dbReference type="EMBL" id="JAKKPZ010000004">
    <property type="protein sequence ID" value="KAI1722340.1"/>
    <property type="molecule type" value="Genomic_DNA"/>
</dbReference>
<comment type="caution">
    <text evidence="4">The sequence shown here is derived from an EMBL/GenBank/DDBJ whole genome shotgun (WGS) entry which is preliminary data.</text>
</comment>
<reference evidence="4" key="1">
    <citation type="submission" date="2022-01" db="EMBL/GenBank/DDBJ databases">
        <title>Genome Sequence Resource for Two Populations of Ditylenchus destructor, the Migratory Endoparasitic Phytonematode.</title>
        <authorList>
            <person name="Zhang H."/>
            <person name="Lin R."/>
            <person name="Xie B."/>
        </authorList>
    </citation>
    <scope>NUCLEOTIDE SEQUENCE</scope>
    <source>
        <strain evidence="4">BazhouSP</strain>
    </source>
</reference>
<keyword evidence="2" id="KW-1133">Transmembrane helix</keyword>
<dbReference type="PANTHER" id="PTHR21325">
    <property type="entry name" value="PHOSPHOLIPASE B, PLB1"/>
    <property type="match status" value="1"/>
</dbReference>
<dbReference type="InterPro" id="IPR035547">
    <property type="entry name" value="Phospholipase_B"/>
</dbReference>
<feature type="compositionally biased region" description="Polar residues" evidence="1">
    <location>
        <begin position="66"/>
        <end position="75"/>
    </location>
</feature>
<evidence type="ECO:0000256" key="2">
    <source>
        <dbReference type="SAM" id="Phobius"/>
    </source>
</evidence>
<dbReference type="InterPro" id="IPR001087">
    <property type="entry name" value="GDSL"/>
</dbReference>
<accession>A0AAD4NDI4</accession>
<dbReference type="GO" id="GO:0004620">
    <property type="term" value="F:phospholipase activity"/>
    <property type="evidence" value="ECO:0007669"/>
    <property type="project" value="InterPro"/>
</dbReference>
<protein>
    <submittedName>
        <fullName evidence="4">Phospholipase B1, membrane-associated</fullName>
    </submittedName>
</protein>
<dbReference type="CDD" id="cd01824">
    <property type="entry name" value="Phospholipase_B_like"/>
    <property type="match status" value="1"/>
</dbReference>
<proteinExistence type="predicted"/>
<dbReference type="Pfam" id="PF00657">
    <property type="entry name" value="Lipase_GDSL"/>
    <property type="match status" value="1"/>
</dbReference>